<dbReference type="RefSeq" id="WP_244713426.1">
    <property type="nucleotide sequence ID" value="NZ_CP095049.1"/>
</dbReference>
<dbReference type="EMBL" id="CP095049">
    <property type="protein sequence ID" value="UOQ50686.1"/>
    <property type="molecule type" value="Genomic_DNA"/>
</dbReference>
<evidence type="ECO:0000313" key="1">
    <source>
        <dbReference type="EMBL" id="UOQ50686.1"/>
    </source>
</evidence>
<evidence type="ECO:0008006" key="3">
    <source>
        <dbReference type="Google" id="ProtNLM"/>
    </source>
</evidence>
<name>A0ABY4F369_9BACT</name>
<keyword evidence="2" id="KW-1185">Reference proteome</keyword>
<organism evidence="1 2">
    <name type="scientific">Hymenobacter cellulosivorans</name>
    <dbReference type="NCBI Taxonomy" id="2932249"/>
    <lineage>
        <taxon>Bacteria</taxon>
        <taxon>Pseudomonadati</taxon>
        <taxon>Bacteroidota</taxon>
        <taxon>Cytophagia</taxon>
        <taxon>Cytophagales</taxon>
        <taxon>Hymenobacteraceae</taxon>
        <taxon>Hymenobacter</taxon>
    </lineage>
</organism>
<dbReference type="Gene3D" id="1.10.3540.10">
    <property type="entry name" value="uncharacterized protein from magnetospirillum magneticum domain"/>
    <property type="match status" value="1"/>
</dbReference>
<reference evidence="1 2" key="1">
    <citation type="submission" date="2022-04" db="EMBL/GenBank/DDBJ databases">
        <title>Hymenobacter sp. isolated from the air.</title>
        <authorList>
            <person name="Won M."/>
            <person name="Lee C.-M."/>
            <person name="Woen H.-Y."/>
            <person name="Kwon S.-W."/>
        </authorList>
    </citation>
    <scope>NUCLEOTIDE SEQUENCE [LARGE SCALE GENOMIC DNA]</scope>
    <source>
        <strain evidence="2">5116 S-27</strain>
    </source>
</reference>
<sequence length="243" mass="27203">MITTTIHTSRTIMFAELARVMNYAAGSGTFHDSLSENVVGKRTKSNLDKTNILLQKLYTFNPQYAPFRAFAYLWPLASETDQRIMTLLLALTREPLLAESADLVLNTRLGEAATVGQFLEGLEHRHPERYSKGSAHAIAQRLASSWKQAGYLEGKVKTRRVQPQPQLYAVTYALLLAYLHGERGEFILRSKWVQALGVPEAEVRKLAAEAALHNLLQYQAAAAVTVFAFPQLYKMLDLHGLES</sequence>
<evidence type="ECO:0000313" key="2">
    <source>
        <dbReference type="Proteomes" id="UP000831785"/>
    </source>
</evidence>
<dbReference type="Proteomes" id="UP000831785">
    <property type="component" value="Chromosome"/>
</dbReference>
<protein>
    <recommendedName>
        <fullName evidence="3">DUF1819 family protein</fullName>
    </recommendedName>
</protein>
<accession>A0ABY4F369</accession>
<dbReference type="InterPro" id="IPR023137">
    <property type="entry name" value="BrxA_sf"/>
</dbReference>
<gene>
    <name evidence="1" type="ORF">MUN80_13040</name>
</gene>
<proteinExistence type="predicted"/>